<dbReference type="CDD" id="cd01714">
    <property type="entry name" value="ETF_beta"/>
    <property type="match status" value="1"/>
</dbReference>
<evidence type="ECO:0000259" key="3">
    <source>
        <dbReference type="SMART" id="SM00893"/>
    </source>
</evidence>
<dbReference type="Pfam" id="PF01012">
    <property type="entry name" value="ETF"/>
    <property type="match status" value="1"/>
</dbReference>
<dbReference type="SUPFAM" id="SSF52402">
    <property type="entry name" value="Adenine nucleotide alpha hydrolases-like"/>
    <property type="match status" value="1"/>
</dbReference>
<organism evidence="4 5">
    <name type="scientific">Candidatus Segetimicrobium genomatis</name>
    <dbReference type="NCBI Taxonomy" id="2569760"/>
    <lineage>
        <taxon>Bacteria</taxon>
        <taxon>Bacillati</taxon>
        <taxon>Candidatus Sysuimicrobiota</taxon>
        <taxon>Candidatus Sysuimicrobiia</taxon>
        <taxon>Candidatus Sysuimicrobiales</taxon>
        <taxon>Candidatus Segetimicrobiaceae</taxon>
        <taxon>Candidatus Segetimicrobium</taxon>
    </lineage>
</organism>
<reference evidence="4 5" key="1">
    <citation type="journal article" date="2019" name="Nat. Microbiol.">
        <title>Mediterranean grassland soil C-N compound turnover is dependent on rainfall and depth, and is mediated by genomically divergent microorganisms.</title>
        <authorList>
            <person name="Diamond S."/>
            <person name="Andeer P.F."/>
            <person name="Li Z."/>
            <person name="Crits-Christoph A."/>
            <person name="Burstein D."/>
            <person name="Anantharaman K."/>
            <person name="Lane K.R."/>
            <person name="Thomas B.C."/>
            <person name="Pan C."/>
            <person name="Northen T.R."/>
            <person name="Banfield J.F."/>
        </authorList>
    </citation>
    <scope>NUCLEOTIDE SEQUENCE [LARGE SCALE GENOMIC DNA]</scope>
    <source>
        <strain evidence="4">NP_8</strain>
    </source>
</reference>
<dbReference type="InterPro" id="IPR014729">
    <property type="entry name" value="Rossmann-like_a/b/a_fold"/>
</dbReference>
<sequence length="263" mass="27304">MNIIVCVKQVPDTEAPIRITPDGSGIDETGVTLVMNYYDEHATEAGLRLREQFGGTVTLVSVGPERAKEALRTGLAMGADDAVLVSDPALNGADHLGVARVLAAVIKTLPHDAVICGKLSTDDNATTVGAALAEYLGLPQATAVAHLEVDAAGTGAVVHREVEGGVEVLAVPFPALLTVERSLNEPRYPSLPGIMKAKRKEIKTLTLENLGLAAAEVGAAAARTALVRLSPPPARKAGRMVEGDTEQAVAAILAFLVDEAKVL</sequence>
<dbReference type="Gene3D" id="3.40.50.620">
    <property type="entry name" value="HUPs"/>
    <property type="match status" value="1"/>
</dbReference>
<comment type="similarity">
    <text evidence="1">Belongs to the ETF beta-subunit/FixA family.</text>
</comment>
<accession>A0A537IV29</accession>
<evidence type="ECO:0000256" key="2">
    <source>
        <dbReference type="ARBA" id="ARBA00049933"/>
    </source>
</evidence>
<gene>
    <name evidence="4" type="ORF">E6H05_07120</name>
</gene>
<comment type="cofactor">
    <cofactor evidence="2">
        <name>AMP</name>
        <dbReference type="ChEBI" id="CHEBI:456215"/>
    </cofactor>
</comment>
<protein>
    <submittedName>
        <fullName evidence="4">Electron transfer flavoprotein subunit beta/FixA family protein</fullName>
    </submittedName>
</protein>
<dbReference type="InterPro" id="IPR014730">
    <property type="entry name" value="ETF_a/b_N"/>
</dbReference>
<dbReference type="InterPro" id="IPR033948">
    <property type="entry name" value="ETF_beta_N"/>
</dbReference>
<feature type="domain" description="Electron transfer flavoprotein alpha/beta-subunit N-terminal" evidence="3">
    <location>
        <begin position="23"/>
        <end position="214"/>
    </location>
</feature>
<evidence type="ECO:0000313" key="5">
    <source>
        <dbReference type="Proteomes" id="UP000318834"/>
    </source>
</evidence>
<dbReference type="PIRSF" id="PIRSF000090">
    <property type="entry name" value="Beta-ETF"/>
    <property type="match status" value="1"/>
</dbReference>
<evidence type="ECO:0000313" key="4">
    <source>
        <dbReference type="EMBL" id="TMI75183.1"/>
    </source>
</evidence>
<dbReference type="InterPro" id="IPR000049">
    <property type="entry name" value="ET-Flavoprotein_bsu_CS"/>
</dbReference>
<proteinExistence type="inferred from homology"/>
<dbReference type="PANTHER" id="PTHR21294">
    <property type="entry name" value="ELECTRON TRANSFER FLAVOPROTEIN BETA-SUBUNIT"/>
    <property type="match status" value="1"/>
</dbReference>
<dbReference type="InterPro" id="IPR012255">
    <property type="entry name" value="ETF_b"/>
</dbReference>
<dbReference type="AlphaFoldDB" id="A0A537IV29"/>
<name>A0A537IV29_9BACT</name>
<dbReference type="Proteomes" id="UP000318834">
    <property type="component" value="Unassembled WGS sequence"/>
</dbReference>
<dbReference type="EMBL" id="VBAP01000047">
    <property type="protein sequence ID" value="TMI75183.1"/>
    <property type="molecule type" value="Genomic_DNA"/>
</dbReference>
<dbReference type="PROSITE" id="PS01065">
    <property type="entry name" value="ETF_BETA"/>
    <property type="match status" value="1"/>
</dbReference>
<evidence type="ECO:0000256" key="1">
    <source>
        <dbReference type="ARBA" id="ARBA00007557"/>
    </source>
</evidence>
<comment type="caution">
    <text evidence="4">The sequence shown here is derived from an EMBL/GenBank/DDBJ whole genome shotgun (WGS) entry which is preliminary data.</text>
</comment>
<dbReference type="SMART" id="SM00893">
    <property type="entry name" value="ETF"/>
    <property type="match status" value="1"/>
</dbReference>
<dbReference type="GO" id="GO:0009055">
    <property type="term" value="F:electron transfer activity"/>
    <property type="evidence" value="ECO:0007669"/>
    <property type="project" value="InterPro"/>
</dbReference>